<dbReference type="GO" id="GO:0008703">
    <property type="term" value="F:5-amino-6-(5-phosphoribosylamino)uracil reductase activity"/>
    <property type="evidence" value="ECO:0007669"/>
    <property type="project" value="InterPro"/>
</dbReference>
<dbReference type="RefSeq" id="WP_203952909.1">
    <property type="nucleotide sequence ID" value="NZ_BOOO01000013.1"/>
</dbReference>
<keyword evidence="3" id="KW-1185">Reference proteome</keyword>
<dbReference type="PANTHER" id="PTHR38011">
    <property type="entry name" value="DIHYDROFOLATE REDUCTASE FAMILY PROTEIN (AFU_ORTHOLOGUE AFUA_8G06820)"/>
    <property type="match status" value="1"/>
</dbReference>
<dbReference type="InterPro" id="IPR002734">
    <property type="entry name" value="RibDG_C"/>
</dbReference>
<proteinExistence type="predicted"/>
<dbReference type="EMBL" id="BOOO01000013">
    <property type="protein sequence ID" value="GII28890.1"/>
    <property type="molecule type" value="Genomic_DNA"/>
</dbReference>
<comment type="caution">
    <text evidence="2">The sequence shown here is derived from an EMBL/GenBank/DDBJ whole genome shotgun (WGS) entry which is preliminary data.</text>
</comment>
<gene>
    <name evidence="2" type="ORF">Pmi06nite_23320</name>
</gene>
<protein>
    <recommendedName>
        <fullName evidence="1">Bacterial bifunctional deaminase-reductase C-terminal domain-containing protein</fullName>
    </recommendedName>
</protein>
<name>A0A8J3TXD6_9ACTN</name>
<dbReference type="InterPro" id="IPR050765">
    <property type="entry name" value="Riboflavin_Biosynth_HTPR"/>
</dbReference>
<sequence length="189" mass="21079">MRNIFLFMMTSLDGYYAGPNGEIDWHNVDEEFNQFAADQLAEVDTLLFGRVTYQGMASWWPTPMAKESDPVIAERMNGIAKLVVSTTLDSADWANTRLIKDDVEGEIARLKRRPGKDIAIFGSSELTVSLLRSGLVDELRIMVAPVVLGGGRSLFATVEDRVGVELLKTRSFRSGNVLLHYRPDGRRAV</sequence>
<dbReference type="Pfam" id="PF01872">
    <property type="entry name" value="RibD_C"/>
    <property type="match status" value="1"/>
</dbReference>
<dbReference type="Proteomes" id="UP000650628">
    <property type="component" value="Unassembled WGS sequence"/>
</dbReference>
<dbReference type="PANTHER" id="PTHR38011:SF11">
    <property type="entry name" value="2,5-DIAMINO-6-RIBOSYLAMINO-4(3H)-PYRIMIDINONE 5'-PHOSPHATE REDUCTASE"/>
    <property type="match status" value="1"/>
</dbReference>
<dbReference type="AlphaFoldDB" id="A0A8J3TXD6"/>
<feature type="domain" description="Bacterial bifunctional deaminase-reductase C-terminal" evidence="1">
    <location>
        <begin position="4"/>
        <end position="177"/>
    </location>
</feature>
<organism evidence="2 3">
    <name type="scientific">Planotetraspora mira</name>
    <dbReference type="NCBI Taxonomy" id="58121"/>
    <lineage>
        <taxon>Bacteria</taxon>
        <taxon>Bacillati</taxon>
        <taxon>Actinomycetota</taxon>
        <taxon>Actinomycetes</taxon>
        <taxon>Streptosporangiales</taxon>
        <taxon>Streptosporangiaceae</taxon>
        <taxon>Planotetraspora</taxon>
    </lineage>
</organism>
<evidence type="ECO:0000313" key="3">
    <source>
        <dbReference type="Proteomes" id="UP000650628"/>
    </source>
</evidence>
<dbReference type="SUPFAM" id="SSF53597">
    <property type="entry name" value="Dihydrofolate reductase-like"/>
    <property type="match status" value="1"/>
</dbReference>
<accession>A0A8J3TXD6</accession>
<dbReference type="InterPro" id="IPR024072">
    <property type="entry name" value="DHFR-like_dom_sf"/>
</dbReference>
<reference evidence="2 3" key="1">
    <citation type="submission" date="2021-01" db="EMBL/GenBank/DDBJ databases">
        <title>Whole genome shotgun sequence of Planotetraspora mira NBRC 15435.</title>
        <authorList>
            <person name="Komaki H."/>
            <person name="Tamura T."/>
        </authorList>
    </citation>
    <scope>NUCLEOTIDE SEQUENCE [LARGE SCALE GENOMIC DNA]</scope>
    <source>
        <strain evidence="2 3">NBRC 15435</strain>
    </source>
</reference>
<evidence type="ECO:0000313" key="2">
    <source>
        <dbReference type="EMBL" id="GII28890.1"/>
    </source>
</evidence>
<dbReference type="Gene3D" id="3.40.430.10">
    <property type="entry name" value="Dihydrofolate Reductase, subunit A"/>
    <property type="match status" value="1"/>
</dbReference>
<evidence type="ECO:0000259" key="1">
    <source>
        <dbReference type="Pfam" id="PF01872"/>
    </source>
</evidence>
<dbReference type="GO" id="GO:0009231">
    <property type="term" value="P:riboflavin biosynthetic process"/>
    <property type="evidence" value="ECO:0007669"/>
    <property type="project" value="InterPro"/>
</dbReference>